<dbReference type="AlphaFoldDB" id="A0A4Z1EVH8"/>
<feature type="compositionally biased region" description="Polar residues" evidence="1">
    <location>
        <begin position="252"/>
        <end position="262"/>
    </location>
</feature>
<sequence>MYAVEYIQNKDTFSSEEKFRVHTKIYPLVPGFVSVAWYIEIPNLKSSVSEFQKSGDSTAIEATQSVKRRGQHILISDRGILLLSGVLCDRQKMALSTEEDSVLDMLDKDELVVSKEVGIVEGRQIIYFRRTFEDLRVSEEMKKDHTTYIDHVTHELLDAHCFKPKQQPPRRATHKQPSSFNKRKRTRSADSFRSSRSNRSVYIECNEIPPVKQEKTPSAAPKSHKSTEQNTHQVPVEQEHPLMQLTQENLSAHSEGHNSQAGPRTHRSSRSNPDLERNHHNGVQIMKSTDGNSEVKAVPSKMSHSITRRVIPLYSAKSDPGVDPESASRRSDMSSSDSGRRSSIASLTPRPSGPSSLSRSKDSFHLNVGHHDVRVRYGPGRKHPASSSDDDKETIVNINVKGPRYLSKSKRTAGMVA</sequence>
<dbReference type="Proteomes" id="UP000297777">
    <property type="component" value="Unassembled WGS sequence"/>
</dbReference>
<evidence type="ECO:0000256" key="1">
    <source>
        <dbReference type="SAM" id="MobiDB-lite"/>
    </source>
</evidence>
<feature type="compositionally biased region" description="Basic and acidic residues" evidence="1">
    <location>
        <begin position="359"/>
        <end position="375"/>
    </location>
</feature>
<evidence type="ECO:0000313" key="3">
    <source>
        <dbReference type="Proteomes" id="UP000297777"/>
    </source>
</evidence>
<protein>
    <submittedName>
        <fullName evidence="2">Uncharacterized protein</fullName>
    </submittedName>
</protein>
<feature type="region of interest" description="Disordered" evidence="1">
    <location>
        <begin position="163"/>
        <end position="233"/>
    </location>
</feature>
<organism evidence="2 3">
    <name type="scientific">Botrytis tulipae</name>
    <dbReference type="NCBI Taxonomy" id="87230"/>
    <lineage>
        <taxon>Eukaryota</taxon>
        <taxon>Fungi</taxon>
        <taxon>Dikarya</taxon>
        <taxon>Ascomycota</taxon>
        <taxon>Pezizomycotina</taxon>
        <taxon>Leotiomycetes</taxon>
        <taxon>Helotiales</taxon>
        <taxon>Sclerotiniaceae</taxon>
        <taxon>Botrytis</taxon>
    </lineage>
</organism>
<feature type="compositionally biased region" description="Low complexity" evidence="1">
    <location>
        <begin position="333"/>
        <end position="358"/>
    </location>
</feature>
<evidence type="ECO:0000313" key="2">
    <source>
        <dbReference type="EMBL" id="TGO15419.1"/>
    </source>
</evidence>
<proteinExistence type="predicted"/>
<name>A0A4Z1EVH8_9HELO</name>
<feature type="region of interest" description="Disordered" evidence="1">
    <location>
        <begin position="252"/>
        <end position="402"/>
    </location>
</feature>
<gene>
    <name evidence="2" type="ORF">BTUL_0040g00260</name>
</gene>
<reference evidence="2 3" key="1">
    <citation type="submission" date="2017-12" db="EMBL/GenBank/DDBJ databases">
        <title>Comparative genomics of Botrytis spp.</title>
        <authorList>
            <person name="Valero-Jimenez C.A."/>
            <person name="Tapia P."/>
            <person name="Veloso J."/>
            <person name="Silva-Moreno E."/>
            <person name="Staats M."/>
            <person name="Valdes J.H."/>
            <person name="Van Kan J.A.L."/>
        </authorList>
    </citation>
    <scope>NUCLEOTIDE SEQUENCE [LARGE SCALE GENOMIC DNA]</scope>
    <source>
        <strain evidence="2 3">Bt9001</strain>
    </source>
</reference>
<feature type="compositionally biased region" description="Polar residues" evidence="1">
    <location>
        <begin position="189"/>
        <end position="200"/>
    </location>
</feature>
<accession>A0A4Z1EVH8</accession>
<dbReference type="OrthoDB" id="3538355at2759"/>
<keyword evidence="3" id="KW-1185">Reference proteome</keyword>
<dbReference type="EMBL" id="PQXH01000040">
    <property type="protein sequence ID" value="TGO15419.1"/>
    <property type="molecule type" value="Genomic_DNA"/>
</dbReference>
<comment type="caution">
    <text evidence="2">The sequence shown here is derived from an EMBL/GenBank/DDBJ whole genome shotgun (WGS) entry which is preliminary data.</text>
</comment>